<proteinExistence type="predicted"/>
<protein>
    <submittedName>
        <fullName evidence="2">Prepilin-type N-terminal cleavage/methylation domain-containing protein</fullName>
    </submittedName>
</protein>
<gene>
    <name evidence="2" type="ORF">OV287_09495</name>
</gene>
<name>A0ABT4A063_9BACT</name>
<keyword evidence="3" id="KW-1185">Reference proteome</keyword>
<organism evidence="2 3">
    <name type="scientific">Archangium lansingense</name>
    <dbReference type="NCBI Taxonomy" id="2995310"/>
    <lineage>
        <taxon>Bacteria</taxon>
        <taxon>Pseudomonadati</taxon>
        <taxon>Myxococcota</taxon>
        <taxon>Myxococcia</taxon>
        <taxon>Myxococcales</taxon>
        <taxon>Cystobacterineae</taxon>
        <taxon>Archangiaceae</taxon>
        <taxon>Archangium</taxon>
    </lineage>
</organism>
<dbReference type="NCBIfam" id="TIGR02532">
    <property type="entry name" value="IV_pilin_GFxxxE"/>
    <property type="match status" value="1"/>
</dbReference>
<evidence type="ECO:0000313" key="2">
    <source>
        <dbReference type="EMBL" id="MCY1074721.1"/>
    </source>
</evidence>
<reference evidence="2 3" key="1">
    <citation type="submission" date="2022-11" db="EMBL/GenBank/DDBJ databases">
        <title>Minimal conservation of predation-associated metabolite biosynthetic gene clusters underscores biosynthetic potential of Myxococcota including descriptions for ten novel species: Archangium lansinium sp. nov., Myxococcus landrumus sp. nov., Nannocystis bai.</title>
        <authorList>
            <person name="Ahearne A."/>
            <person name="Stevens C."/>
            <person name="Phillips K."/>
        </authorList>
    </citation>
    <scope>NUCLEOTIDE SEQUENCE [LARGE SCALE GENOMIC DNA]</scope>
    <source>
        <strain evidence="2 3">MIWBW</strain>
    </source>
</reference>
<accession>A0ABT4A063</accession>
<dbReference type="Proteomes" id="UP001207654">
    <property type="component" value="Unassembled WGS sequence"/>
</dbReference>
<feature type="transmembrane region" description="Helical" evidence="1">
    <location>
        <begin position="12"/>
        <end position="33"/>
    </location>
</feature>
<keyword evidence="1" id="KW-0472">Membrane</keyword>
<evidence type="ECO:0000256" key="1">
    <source>
        <dbReference type="SAM" id="Phobius"/>
    </source>
</evidence>
<keyword evidence="1" id="KW-1133">Transmembrane helix</keyword>
<dbReference type="PROSITE" id="PS00409">
    <property type="entry name" value="PROKAR_NTER_METHYL"/>
    <property type="match status" value="1"/>
</dbReference>
<dbReference type="EMBL" id="JAPNKA010000001">
    <property type="protein sequence ID" value="MCY1074721.1"/>
    <property type="molecule type" value="Genomic_DNA"/>
</dbReference>
<keyword evidence="1" id="KW-0812">Transmembrane</keyword>
<evidence type="ECO:0000313" key="3">
    <source>
        <dbReference type="Proteomes" id="UP001207654"/>
    </source>
</evidence>
<dbReference type="Pfam" id="PF07963">
    <property type="entry name" value="N_methyl"/>
    <property type="match status" value="1"/>
</dbReference>
<dbReference type="InterPro" id="IPR012902">
    <property type="entry name" value="N_methyl_site"/>
</dbReference>
<sequence>MRRQRGFTLIELMVGSAVTFLTVLAVSAAFLGYTQSFYTQAGIRGGQASLRQTHLMAVRNLRMAGYGMEPPLAFDFPDNWSRESPGAINRSDRLVFRMRNPSFNTFASTLTSTSITLSKALPELLRKGQIIQVVCPGALAWSYAQLSSDAAKGDMSLQLEPPNGRFPRLNDFSGTCFGVGAGGLGVNVFKIDVYDYSIQLVDEDANPATPDRPYLFRRHGLAEVNPLTAYGEPVAEDIEALRVSFLRGDGSFFIPTKYDDPAHPAPGYDTLLDDPKRSNDNPANIRAVVIGLVARSTTRDAGVSNQSMNQIPSFGSKLMLSGGKLTPVAEDPIPKPLDYGFRRIVSEMSVHVRNMRSSEMPVPVYTLDATTPGACKGTLPKDDFNCAGG</sequence>
<dbReference type="RefSeq" id="WP_267533680.1">
    <property type="nucleotide sequence ID" value="NZ_JAPNKA010000001.1"/>
</dbReference>
<comment type="caution">
    <text evidence="2">The sequence shown here is derived from an EMBL/GenBank/DDBJ whole genome shotgun (WGS) entry which is preliminary data.</text>
</comment>